<feature type="transmembrane region" description="Helical" evidence="10">
    <location>
        <begin position="12"/>
        <end position="32"/>
    </location>
</feature>
<dbReference type="CDD" id="cd06225">
    <property type="entry name" value="HAMP"/>
    <property type="match status" value="1"/>
</dbReference>
<dbReference type="InterPro" id="IPR033479">
    <property type="entry name" value="dCache_1"/>
</dbReference>
<evidence type="ECO:0000313" key="13">
    <source>
        <dbReference type="Proteomes" id="UP000683139"/>
    </source>
</evidence>
<evidence type="ECO:0000259" key="11">
    <source>
        <dbReference type="PROSITE" id="PS50885"/>
    </source>
</evidence>
<dbReference type="Pfam" id="PF02518">
    <property type="entry name" value="HATPase_c"/>
    <property type="match status" value="1"/>
</dbReference>
<dbReference type="PANTHER" id="PTHR34220:SF7">
    <property type="entry name" value="SENSOR HISTIDINE KINASE YPDA"/>
    <property type="match status" value="1"/>
</dbReference>
<dbReference type="RefSeq" id="WP_213513068.1">
    <property type="nucleotide sequence ID" value="NZ_BOSE01000001.1"/>
</dbReference>
<comment type="subcellular location">
    <subcellularLocation>
        <location evidence="1">Cell membrane</location>
        <topology evidence="1">Multi-pass membrane protein</topology>
    </subcellularLocation>
</comment>
<gene>
    <name evidence="12" type="ORF">J40TS1_05250</name>
</gene>
<keyword evidence="2" id="KW-1003">Cell membrane</keyword>
<evidence type="ECO:0000256" key="7">
    <source>
        <dbReference type="ARBA" id="ARBA00022989"/>
    </source>
</evidence>
<keyword evidence="9" id="KW-0175">Coiled coil</keyword>
<evidence type="ECO:0000256" key="9">
    <source>
        <dbReference type="SAM" id="Coils"/>
    </source>
</evidence>
<feature type="coiled-coil region" evidence="9">
    <location>
        <begin position="368"/>
        <end position="395"/>
    </location>
</feature>
<dbReference type="InterPro" id="IPR003660">
    <property type="entry name" value="HAMP_dom"/>
</dbReference>
<keyword evidence="3" id="KW-0597">Phosphoprotein</keyword>
<evidence type="ECO:0000256" key="2">
    <source>
        <dbReference type="ARBA" id="ARBA00022475"/>
    </source>
</evidence>
<dbReference type="GO" id="GO:0000155">
    <property type="term" value="F:phosphorelay sensor kinase activity"/>
    <property type="evidence" value="ECO:0007669"/>
    <property type="project" value="InterPro"/>
</dbReference>
<evidence type="ECO:0000256" key="4">
    <source>
        <dbReference type="ARBA" id="ARBA00022679"/>
    </source>
</evidence>
<dbReference type="InterPro" id="IPR010559">
    <property type="entry name" value="Sig_transdc_His_kin_internal"/>
</dbReference>
<reference evidence="12" key="1">
    <citation type="submission" date="2021-03" db="EMBL/GenBank/DDBJ databases">
        <title>Antimicrobial resistance genes in bacteria isolated from Japanese honey, and their potential for conferring macrolide and lincosamide resistance in the American foulbrood pathogen Paenibacillus larvae.</title>
        <authorList>
            <person name="Okamoto M."/>
            <person name="Kumagai M."/>
            <person name="Kanamori H."/>
            <person name="Takamatsu D."/>
        </authorList>
    </citation>
    <scope>NUCLEOTIDE SEQUENCE</scope>
    <source>
        <strain evidence="12">J40TS1</strain>
    </source>
</reference>
<dbReference type="PROSITE" id="PS50885">
    <property type="entry name" value="HAMP"/>
    <property type="match status" value="1"/>
</dbReference>
<dbReference type="Pfam" id="PF06580">
    <property type="entry name" value="His_kinase"/>
    <property type="match status" value="1"/>
</dbReference>
<protein>
    <submittedName>
        <fullName evidence="12">Sensor histidine kinase</fullName>
    </submittedName>
</protein>
<dbReference type="Pfam" id="PF02743">
    <property type="entry name" value="dCache_1"/>
    <property type="match status" value="1"/>
</dbReference>
<evidence type="ECO:0000256" key="5">
    <source>
        <dbReference type="ARBA" id="ARBA00022692"/>
    </source>
</evidence>
<sequence length="600" mass="67726">MTHIWRKVNLRWSMSLLFLGISLLSMIWVALFSHINYSQAVKEDFHTVTDEAAKRLNHHIEFYLDHISSSTRTLANTDNVQAWFEHGESMSLLEIEDIEAQLRRSIAFQFPEVVGIFLKSTDRRVLSAPSYSFKEPDYNQEPWYDIAVSAERRLLATHTISYPQNKSMNVISILVPVFSRTNLALIGDIVIDLSLSEIETTMTRSKIGETGQFMLLSHRDTIVYADEKSWRGAKLSDTPLKSIKMPDDGGVQAADWHGTSVLLSASTSQVTGWKVVAMVPFDEMASGYYSARQAAIFSFAVIAFVVMLIIPVLSNLFVSPILRLQYQMKKVAQGDYTARANPEHANGEFQKLSESFNQMVAQLEYQLQQITDLKLQELQARLQQKEAQIQALQNQINPHLLYNSLDVIKSIGLVNDDQLVVSMAGNLADVYRYTADISDDEVLLIEELTILEKYLEMTAIRFPKKFKRVIKVEPVLYNCRVVKLVLQPIVENAVKYAVESGTRGSLIKVHAYEDNGDLVMEVSDNGSGMLPEVQAKLSQDLQAITHNSSYQEMKQRKSLGLANVHARLFLRYGQPYGISIASVQGEGTLITIRHPLKPSN</sequence>
<keyword evidence="6 12" id="KW-0418">Kinase</keyword>
<dbReference type="InterPro" id="IPR003594">
    <property type="entry name" value="HATPase_dom"/>
</dbReference>
<dbReference type="Gene3D" id="3.30.450.20">
    <property type="entry name" value="PAS domain"/>
    <property type="match status" value="2"/>
</dbReference>
<evidence type="ECO:0000313" key="12">
    <source>
        <dbReference type="EMBL" id="GIP14883.1"/>
    </source>
</evidence>
<dbReference type="InterPro" id="IPR036890">
    <property type="entry name" value="HATPase_C_sf"/>
</dbReference>
<dbReference type="Proteomes" id="UP000683139">
    <property type="component" value="Unassembled WGS sequence"/>
</dbReference>
<accession>A0A919YQ20</accession>
<dbReference type="GO" id="GO:0005886">
    <property type="term" value="C:plasma membrane"/>
    <property type="evidence" value="ECO:0007669"/>
    <property type="project" value="UniProtKB-SubCell"/>
</dbReference>
<evidence type="ECO:0000256" key="10">
    <source>
        <dbReference type="SAM" id="Phobius"/>
    </source>
</evidence>
<dbReference type="Gene3D" id="6.10.340.10">
    <property type="match status" value="1"/>
</dbReference>
<feature type="domain" description="HAMP" evidence="11">
    <location>
        <begin position="315"/>
        <end position="368"/>
    </location>
</feature>
<evidence type="ECO:0000256" key="6">
    <source>
        <dbReference type="ARBA" id="ARBA00022777"/>
    </source>
</evidence>
<dbReference type="AlphaFoldDB" id="A0A919YQ20"/>
<proteinExistence type="predicted"/>
<name>A0A919YQ20_9BACL</name>
<keyword evidence="5 10" id="KW-0812">Transmembrane</keyword>
<dbReference type="EMBL" id="BOSE01000001">
    <property type="protein sequence ID" value="GIP14883.1"/>
    <property type="molecule type" value="Genomic_DNA"/>
</dbReference>
<keyword evidence="4" id="KW-0808">Transferase</keyword>
<dbReference type="Gene3D" id="3.30.565.10">
    <property type="entry name" value="Histidine kinase-like ATPase, C-terminal domain"/>
    <property type="match status" value="1"/>
</dbReference>
<keyword evidence="8 10" id="KW-0472">Membrane</keyword>
<keyword evidence="7 10" id="KW-1133">Transmembrane helix</keyword>
<keyword evidence="13" id="KW-1185">Reference proteome</keyword>
<dbReference type="Pfam" id="PF00672">
    <property type="entry name" value="HAMP"/>
    <property type="match status" value="1"/>
</dbReference>
<dbReference type="PANTHER" id="PTHR34220">
    <property type="entry name" value="SENSOR HISTIDINE KINASE YPDA"/>
    <property type="match status" value="1"/>
</dbReference>
<comment type="caution">
    <text evidence="12">The sequence shown here is derived from an EMBL/GenBank/DDBJ whole genome shotgun (WGS) entry which is preliminary data.</text>
</comment>
<feature type="transmembrane region" description="Helical" evidence="10">
    <location>
        <begin position="294"/>
        <end position="318"/>
    </location>
</feature>
<evidence type="ECO:0000256" key="8">
    <source>
        <dbReference type="ARBA" id="ARBA00023136"/>
    </source>
</evidence>
<organism evidence="12 13">
    <name type="scientific">Paenibacillus montaniterrae</name>
    <dbReference type="NCBI Taxonomy" id="429341"/>
    <lineage>
        <taxon>Bacteria</taxon>
        <taxon>Bacillati</taxon>
        <taxon>Bacillota</taxon>
        <taxon>Bacilli</taxon>
        <taxon>Bacillales</taxon>
        <taxon>Paenibacillaceae</taxon>
        <taxon>Paenibacillus</taxon>
    </lineage>
</organism>
<dbReference type="SUPFAM" id="SSF158472">
    <property type="entry name" value="HAMP domain-like"/>
    <property type="match status" value="1"/>
</dbReference>
<evidence type="ECO:0000256" key="1">
    <source>
        <dbReference type="ARBA" id="ARBA00004651"/>
    </source>
</evidence>
<dbReference type="SMART" id="SM00304">
    <property type="entry name" value="HAMP"/>
    <property type="match status" value="1"/>
</dbReference>
<dbReference type="SUPFAM" id="SSF55874">
    <property type="entry name" value="ATPase domain of HSP90 chaperone/DNA topoisomerase II/histidine kinase"/>
    <property type="match status" value="1"/>
</dbReference>
<evidence type="ECO:0000256" key="3">
    <source>
        <dbReference type="ARBA" id="ARBA00022553"/>
    </source>
</evidence>
<dbReference type="InterPro" id="IPR050640">
    <property type="entry name" value="Bact_2-comp_sensor_kinase"/>
</dbReference>